<sequence length="200" mass="22153">MGLTCGILKARNPKSPFLLSPKTLREREREREKAIRRYVSPVMVVSGSMMLPVSQVPSICTGGASSSHHKKFENSLSTEEEDLVPAMEDEVDGEEEKFPSFCRLLVIKMKNKNKPSKNSALQTEDDASTASTNLSRFRINEIVESSVPKKKGRLVGLGRRTRSVPPSSAPPPFVDPEVLTAQLKDKDDRISLLETQMAAQ</sequence>
<evidence type="ECO:0000256" key="1">
    <source>
        <dbReference type="SAM" id="MobiDB-lite"/>
    </source>
</evidence>
<feature type="region of interest" description="Disordered" evidence="1">
    <location>
        <begin position="62"/>
        <end position="81"/>
    </location>
</feature>
<dbReference type="Proteomes" id="UP000712600">
    <property type="component" value="Unassembled WGS sequence"/>
</dbReference>
<gene>
    <name evidence="2" type="ORF">F2Q69_00059989</name>
</gene>
<protein>
    <submittedName>
        <fullName evidence="2">Uncharacterized protein</fullName>
    </submittedName>
</protein>
<evidence type="ECO:0000313" key="3">
    <source>
        <dbReference type="Proteomes" id="UP000712600"/>
    </source>
</evidence>
<organism evidence="2 3">
    <name type="scientific">Brassica cretica</name>
    <name type="common">Mustard</name>
    <dbReference type="NCBI Taxonomy" id="69181"/>
    <lineage>
        <taxon>Eukaryota</taxon>
        <taxon>Viridiplantae</taxon>
        <taxon>Streptophyta</taxon>
        <taxon>Embryophyta</taxon>
        <taxon>Tracheophyta</taxon>
        <taxon>Spermatophyta</taxon>
        <taxon>Magnoliopsida</taxon>
        <taxon>eudicotyledons</taxon>
        <taxon>Gunneridae</taxon>
        <taxon>Pentapetalae</taxon>
        <taxon>rosids</taxon>
        <taxon>malvids</taxon>
        <taxon>Brassicales</taxon>
        <taxon>Brassicaceae</taxon>
        <taxon>Brassiceae</taxon>
        <taxon>Brassica</taxon>
    </lineage>
</organism>
<accession>A0A8S9RI33</accession>
<proteinExistence type="predicted"/>
<feature type="region of interest" description="Disordered" evidence="1">
    <location>
        <begin position="153"/>
        <end position="175"/>
    </location>
</feature>
<dbReference type="EMBL" id="QGKX02000095">
    <property type="protein sequence ID" value="KAF3572385.1"/>
    <property type="molecule type" value="Genomic_DNA"/>
</dbReference>
<name>A0A8S9RI33_BRACR</name>
<feature type="region of interest" description="Disordered" evidence="1">
    <location>
        <begin position="113"/>
        <end position="132"/>
    </location>
</feature>
<comment type="caution">
    <text evidence="2">The sequence shown here is derived from an EMBL/GenBank/DDBJ whole genome shotgun (WGS) entry which is preliminary data.</text>
</comment>
<evidence type="ECO:0000313" key="2">
    <source>
        <dbReference type="EMBL" id="KAF3572385.1"/>
    </source>
</evidence>
<reference evidence="2" key="1">
    <citation type="submission" date="2019-12" db="EMBL/GenBank/DDBJ databases">
        <title>Genome sequencing and annotation of Brassica cretica.</title>
        <authorList>
            <person name="Studholme D.J."/>
            <person name="Sarris P."/>
        </authorList>
    </citation>
    <scope>NUCLEOTIDE SEQUENCE</scope>
    <source>
        <strain evidence="2">PFS-109/04</strain>
        <tissue evidence="2">Leaf</tissue>
    </source>
</reference>
<dbReference type="AlphaFoldDB" id="A0A8S9RI33"/>